<reference evidence="7 8" key="3">
    <citation type="submission" date="2019-06" db="EMBL/GenBank/DDBJ databases">
        <authorList>
            <person name="Le Quere A."/>
            <person name="Colella S."/>
        </authorList>
    </citation>
    <scope>NUCLEOTIDE SEQUENCE [LARGE SCALE GENOMIC DNA]</scope>
    <source>
        <strain evidence="7">EmedicaeMD41</strain>
    </source>
</reference>
<keyword evidence="4 7" id="KW-0067">ATP-binding</keyword>
<dbReference type="InterPro" id="IPR017871">
    <property type="entry name" value="ABC_transporter-like_CS"/>
</dbReference>
<feature type="domain" description="ABC transporter" evidence="5">
    <location>
        <begin position="15"/>
        <end position="246"/>
    </location>
</feature>
<dbReference type="AlphaFoldDB" id="A0A508WY79"/>
<accession>A0A508WY79</accession>
<dbReference type="GO" id="GO:0016887">
    <property type="term" value="F:ATP hydrolysis activity"/>
    <property type="evidence" value="ECO:0007669"/>
    <property type="project" value="InterPro"/>
</dbReference>
<dbReference type="SMART" id="SM00382">
    <property type="entry name" value="AAA"/>
    <property type="match status" value="1"/>
</dbReference>
<dbReference type="InterPro" id="IPR050166">
    <property type="entry name" value="ABC_transporter_ATP-bind"/>
</dbReference>
<dbReference type="PANTHER" id="PTHR42788:SF13">
    <property type="entry name" value="ALIPHATIC SULFONATES IMPORT ATP-BINDING PROTEIN SSUB"/>
    <property type="match status" value="1"/>
</dbReference>
<evidence type="ECO:0000256" key="4">
    <source>
        <dbReference type="ARBA" id="ARBA00022840"/>
    </source>
</evidence>
<protein>
    <submittedName>
        <fullName evidence="6">ABC transporter ATP-binding protein</fullName>
    </submittedName>
    <submittedName>
        <fullName evidence="7">Taurine transporter subunit ATP-binding component of ABC superfamily</fullName>
    </submittedName>
</protein>
<evidence type="ECO:0000313" key="9">
    <source>
        <dbReference type="Proteomes" id="UP001190825"/>
    </source>
</evidence>
<reference evidence="6" key="1">
    <citation type="submission" date="2017-04" db="EMBL/GenBank/DDBJ databases">
        <authorList>
            <person name="Porter S."/>
            <person name="Friesen M.L."/>
            <person name="Faber-Hammond J."/>
        </authorList>
    </citation>
    <scope>NUCLEOTIDE SEQUENCE</scope>
    <source>
        <strain evidence="6">Str16</strain>
    </source>
</reference>
<evidence type="ECO:0000256" key="1">
    <source>
        <dbReference type="ARBA" id="ARBA00005417"/>
    </source>
</evidence>
<dbReference type="PANTHER" id="PTHR42788">
    <property type="entry name" value="TAURINE IMPORT ATP-BINDING PROTEIN-RELATED"/>
    <property type="match status" value="1"/>
</dbReference>
<keyword evidence="2" id="KW-0813">Transport</keyword>
<comment type="similarity">
    <text evidence="1">Belongs to the ABC transporter superfamily.</text>
</comment>
<dbReference type="Gene3D" id="3.40.50.300">
    <property type="entry name" value="P-loop containing nucleotide triphosphate hydrolases"/>
    <property type="match status" value="1"/>
</dbReference>
<dbReference type="GO" id="GO:0005524">
    <property type="term" value="F:ATP binding"/>
    <property type="evidence" value="ECO:0007669"/>
    <property type="project" value="UniProtKB-KW"/>
</dbReference>
<dbReference type="SUPFAM" id="SSF52540">
    <property type="entry name" value="P-loop containing nucleoside triphosphate hydrolases"/>
    <property type="match status" value="1"/>
</dbReference>
<reference evidence="6 9" key="2">
    <citation type="journal article" date="2018" name="FEMS Microbiol. Ecol.">
        <title>Co-invading symbiotic mutualists of Medicago polymorpha retain high ancestral diversity and contain diverse accessory genomes.</title>
        <authorList>
            <person name="Porter S.S."/>
            <person name="Faber-Hammond J.J."/>
            <person name="Friesen M.L."/>
        </authorList>
    </citation>
    <scope>NUCLEOTIDE SEQUENCE [LARGE SCALE GENOMIC DNA]</scope>
    <source>
        <strain evidence="6 9">Str16</strain>
    </source>
</reference>
<dbReference type="InterPro" id="IPR027417">
    <property type="entry name" value="P-loop_NTPase"/>
</dbReference>
<evidence type="ECO:0000313" key="7">
    <source>
        <dbReference type="EMBL" id="VTZ62433.1"/>
    </source>
</evidence>
<dbReference type="Proteomes" id="UP001190825">
    <property type="component" value="Unassembled WGS sequence"/>
</dbReference>
<dbReference type="PROSITE" id="PS00211">
    <property type="entry name" value="ABC_TRANSPORTER_1"/>
    <property type="match status" value="1"/>
</dbReference>
<dbReference type="GeneID" id="61610732"/>
<evidence type="ECO:0000259" key="5">
    <source>
        <dbReference type="PROSITE" id="PS50893"/>
    </source>
</evidence>
<dbReference type="CDD" id="cd03293">
    <property type="entry name" value="ABC_NrtD_SsuB_transporters"/>
    <property type="match status" value="1"/>
</dbReference>
<evidence type="ECO:0000313" key="8">
    <source>
        <dbReference type="Proteomes" id="UP000507954"/>
    </source>
</evidence>
<organism evidence="7 8">
    <name type="scientific">Sinorhizobium medicae</name>
    <dbReference type="NCBI Taxonomy" id="110321"/>
    <lineage>
        <taxon>Bacteria</taxon>
        <taxon>Pseudomonadati</taxon>
        <taxon>Pseudomonadota</taxon>
        <taxon>Alphaproteobacteria</taxon>
        <taxon>Hyphomicrobiales</taxon>
        <taxon>Rhizobiaceae</taxon>
        <taxon>Sinorhizobium/Ensifer group</taxon>
        <taxon>Sinorhizobium</taxon>
    </lineage>
</organism>
<sequence length="266" mass="29413">MNTAALTGGTPKISIRDMTLVHVNEERRQSNVAVENLTLDIMENEFLCVVGPSGCGKSTLLSAIAGFMQPQTGTVTMNGERITKPGADRGVVFQEYALLPWKTVLDNVALGLKFRGVPRADREAKAMEYIAMARLTEAAKKYPHELSGGMRQRAAVARTLANTPEIMMMDEPFAAVDAQTRLSLQEELLRVWNDNPITVLFITHSVEEAVFLADRVAVLTPGPGKLREIVEIDIPRNARHWDTITSDPEFIALRDRVMALVRDQNG</sequence>
<dbReference type="InterPro" id="IPR003439">
    <property type="entry name" value="ABC_transporter-like_ATP-bd"/>
</dbReference>
<keyword evidence="3" id="KW-0547">Nucleotide-binding</keyword>
<dbReference type="InterPro" id="IPR003593">
    <property type="entry name" value="AAA+_ATPase"/>
</dbReference>
<gene>
    <name evidence="7" type="primary">tauB</name>
    <name evidence="6" type="ORF">BMJ33_29535</name>
    <name evidence="7" type="ORF">EMEDMD4_380094</name>
</gene>
<proteinExistence type="inferred from homology"/>
<evidence type="ECO:0000256" key="3">
    <source>
        <dbReference type="ARBA" id="ARBA00022741"/>
    </source>
</evidence>
<dbReference type="Pfam" id="PF00005">
    <property type="entry name" value="ABC_tran"/>
    <property type="match status" value="1"/>
</dbReference>
<dbReference type="RefSeq" id="WP_018209232.1">
    <property type="nucleotide sequence ID" value="NZ_ATYC01000022.1"/>
</dbReference>
<dbReference type="EMBL" id="CABFNB010000104">
    <property type="protein sequence ID" value="VTZ62433.1"/>
    <property type="molecule type" value="Genomic_DNA"/>
</dbReference>
<evidence type="ECO:0000313" key="6">
    <source>
        <dbReference type="EMBL" id="PLT95060.1"/>
    </source>
</evidence>
<dbReference type="Proteomes" id="UP000507954">
    <property type="component" value="Unassembled WGS sequence"/>
</dbReference>
<dbReference type="EMBL" id="NBUC01000154">
    <property type="protein sequence ID" value="PLT95060.1"/>
    <property type="molecule type" value="Genomic_DNA"/>
</dbReference>
<evidence type="ECO:0000256" key="2">
    <source>
        <dbReference type="ARBA" id="ARBA00022448"/>
    </source>
</evidence>
<name>A0A508WY79_9HYPH</name>
<dbReference type="PROSITE" id="PS50893">
    <property type="entry name" value="ABC_TRANSPORTER_2"/>
    <property type="match status" value="1"/>
</dbReference>
<keyword evidence="9" id="KW-1185">Reference proteome</keyword>